<proteinExistence type="inferred from homology"/>
<dbReference type="SUPFAM" id="SSF52096">
    <property type="entry name" value="ClpP/crotonase"/>
    <property type="match status" value="1"/>
</dbReference>
<keyword evidence="5" id="KW-0275">Fatty acid biosynthesis</keyword>
<dbReference type="GO" id="GO:0006633">
    <property type="term" value="P:fatty acid biosynthetic process"/>
    <property type="evidence" value="ECO:0007669"/>
    <property type="project" value="UniProtKB-KW"/>
</dbReference>
<keyword evidence="5" id="KW-0276">Fatty acid metabolism</keyword>
<name>A0A0R2L0B9_9LACO</name>
<keyword evidence="4 5" id="KW-0443">Lipid metabolism</keyword>
<keyword evidence="5" id="KW-0963">Cytoplasm</keyword>
<dbReference type="RefSeq" id="WP_057801235.1">
    <property type="nucleotide sequence ID" value="NZ_JQBX01000001.1"/>
</dbReference>
<dbReference type="EC" id="2.1.3.15" evidence="5"/>
<feature type="binding site" evidence="5">
    <location>
        <position position="31"/>
    </location>
    <ligand>
        <name>Zn(2+)</name>
        <dbReference type="ChEBI" id="CHEBI:29105"/>
    </ligand>
</feature>
<feature type="binding site" evidence="5">
    <location>
        <position position="46"/>
    </location>
    <ligand>
        <name>Zn(2+)</name>
        <dbReference type="ChEBI" id="CHEBI:29105"/>
    </ligand>
</feature>
<evidence type="ECO:0000256" key="4">
    <source>
        <dbReference type="ARBA" id="ARBA00023098"/>
    </source>
</evidence>
<feature type="domain" description="CoA carboxyltransferase N-terminal" evidence="6">
    <location>
        <begin position="24"/>
        <end position="275"/>
    </location>
</feature>
<comment type="function">
    <text evidence="5">Component of the acetyl coenzyme A carboxylase (ACC) complex. Biotin carboxylase (BC) catalyzes the carboxylation of biotin on its carrier protein (BCCP) and then the CO(2) group is transferred by the transcarboxylase to acetyl-CoA to form malonyl-CoA.</text>
</comment>
<evidence type="ECO:0000256" key="1">
    <source>
        <dbReference type="ARBA" id="ARBA00022516"/>
    </source>
</evidence>
<evidence type="ECO:0000313" key="8">
    <source>
        <dbReference type="Proteomes" id="UP000051859"/>
    </source>
</evidence>
<dbReference type="GO" id="GO:2001295">
    <property type="term" value="P:malonyl-CoA biosynthetic process"/>
    <property type="evidence" value="ECO:0007669"/>
    <property type="project" value="UniProtKB-UniRule"/>
</dbReference>
<keyword evidence="8" id="KW-1185">Reference proteome</keyword>
<keyword evidence="5" id="KW-0862">Zinc</keyword>
<comment type="caution">
    <text evidence="5">Lacks conserved residue(s) required for the propagation of feature annotation.</text>
</comment>
<feature type="binding site" evidence="5">
    <location>
        <position position="49"/>
    </location>
    <ligand>
        <name>Zn(2+)</name>
        <dbReference type="ChEBI" id="CHEBI:29105"/>
    </ligand>
</feature>
<sequence>MQNKFSLPTQDEIVKRLKKIPEGLWRECPNCHEKFYYRRAGVYEVCPNCGYGARLGSRKRIKLFCDAFEEWDKALATDVHHLDENYKKKLAAGIKNTHVNESVLTGKARIGNYDFAVGVMDSRFIMGSLGQVTGQKLAHLFQEATKQHLPVILFTASGGARMQDGIHSLMQMAKVSDEVARHSEEGLLYISILTDPTTGGVTASFAMQGDIILSEPKTLIGFAGRRVIEQTINQKPPKDFQQAETLLKNGFLDDIVERKDLKAYLNNLLDLHSDK</sequence>
<keyword evidence="1 5" id="KW-0444">Lipid biosynthesis</keyword>
<dbReference type="InterPro" id="IPR034733">
    <property type="entry name" value="AcCoA_carboxyl_beta"/>
</dbReference>
<dbReference type="AlphaFoldDB" id="A0A0R2L0B9"/>
<comment type="cofactor">
    <cofactor evidence="5">
        <name>Zn(2+)</name>
        <dbReference type="ChEBI" id="CHEBI:29105"/>
    </cofactor>
    <text evidence="5">Binds 1 zinc ion per subunit.</text>
</comment>
<dbReference type="Pfam" id="PF01039">
    <property type="entry name" value="Carboxyl_trans"/>
    <property type="match status" value="1"/>
</dbReference>
<protein>
    <recommendedName>
        <fullName evidence="5">Acetyl-coenzyme A carboxylase carboxyl transferase subunit beta</fullName>
        <shortName evidence="5">ACCase subunit beta</shortName>
        <shortName evidence="5">Acetyl-CoA carboxylase carboxyltransferase subunit beta</shortName>
        <ecNumber evidence="5">2.1.3.15</ecNumber>
    </recommendedName>
</protein>
<dbReference type="Gene3D" id="3.90.226.10">
    <property type="entry name" value="2-enoyl-CoA Hydratase, Chain A, domain 1"/>
    <property type="match status" value="1"/>
</dbReference>
<accession>A0A0R2L0B9</accession>
<evidence type="ECO:0000259" key="6">
    <source>
        <dbReference type="PROSITE" id="PS50980"/>
    </source>
</evidence>
<dbReference type="STRING" id="331679.IV81_GL000107"/>
<keyword evidence="2 5" id="KW-0808">Transferase</keyword>
<dbReference type="GO" id="GO:0003989">
    <property type="term" value="F:acetyl-CoA carboxylase activity"/>
    <property type="evidence" value="ECO:0007669"/>
    <property type="project" value="InterPro"/>
</dbReference>
<evidence type="ECO:0000256" key="5">
    <source>
        <dbReference type="HAMAP-Rule" id="MF_01395"/>
    </source>
</evidence>
<dbReference type="InterPro" id="IPR029045">
    <property type="entry name" value="ClpP/crotonase-like_dom_sf"/>
</dbReference>
<dbReference type="InterPro" id="IPR011762">
    <property type="entry name" value="COA_CT_N"/>
</dbReference>
<reference evidence="7 8" key="1">
    <citation type="journal article" date="2015" name="Genome Announc.">
        <title>Expanding the biotechnology potential of lactobacilli through comparative genomics of 213 strains and associated genera.</title>
        <authorList>
            <person name="Sun Z."/>
            <person name="Harris H.M."/>
            <person name="McCann A."/>
            <person name="Guo C."/>
            <person name="Argimon S."/>
            <person name="Zhang W."/>
            <person name="Yang X."/>
            <person name="Jeffery I.B."/>
            <person name="Cooney J.C."/>
            <person name="Kagawa T.F."/>
            <person name="Liu W."/>
            <person name="Song Y."/>
            <person name="Salvetti E."/>
            <person name="Wrobel A."/>
            <person name="Rasinkangas P."/>
            <person name="Parkhill J."/>
            <person name="Rea M.C."/>
            <person name="O'Sullivan O."/>
            <person name="Ritari J."/>
            <person name="Douillard F.P."/>
            <person name="Paul Ross R."/>
            <person name="Yang R."/>
            <person name="Briner A.E."/>
            <person name="Felis G.E."/>
            <person name="de Vos W.M."/>
            <person name="Barrangou R."/>
            <person name="Klaenhammer T.R."/>
            <person name="Caufield P.W."/>
            <person name="Cui Y."/>
            <person name="Zhang H."/>
            <person name="O'Toole P.W."/>
        </authorList>
    </citation>
    <scope>NUCLEOTIDE SEQUENCE [LARGE SCALE GENOMIC DNA]</scope>
    <source>
        <strain evidence="7 8">DSM 18001</strain>
    </source>
</reference>
<dbReference type="GO" id="GO:0009317">
    <property type="term" value="C:acetyl-CoA carboxylase complex"/>
    <property type="evidence" value="ECO:0007669"/>
    <property type="project" value="InterPro"/>
</dbReference>
<gene>
    <name evidence="5" type="primary">accD</name>
    <name evidence="7" type="ORF">IV81_GL000107</name>
</gene>
<dbReference type="GO" id="GO:0008270">
    <property type="term" value="F:zinc ion binding"/>
    <property type="evidence" value="ECO:0007669"/>
    <property type="project" value="UniProtKB-UniRule"/>
</dbReference>
<dbReference type="EMBL" id="JQBX01000001">
    <property type="protein sequence ID" value="KRN95225.1"/>
    <property type="molecule type" value="Genomic_DNA"/>
</dbReference>
<feature type="binding site" evidence="5">
    <location>
        <position position="28"/>
    </location>
    <ligand>
        <name>Zn(2+)</name>
        <dbReference type="ChEBI" id="CHEBI:29105"/>
    </ligand>
</feature>
<dbReference type="PRINTS" id="PR01070">
    <property type="entry name" value="ACCCTRFRASEB"/>
</dbReference>
<dbReference type="PATRIC" id="fig|331679.3.peg.108"/>
<dbReference type="PANTHER" id="PTHR42995:SF5">
    <property type="entry name" value="ACETYL-COENZYME A CARBOXYLASE CARBOXYL TRANSFERASE SUBUNIT BETA, CHLOROPLASTIC"/>
    <property type="match status" value="1"/>
</dbReference>
<comment type="catalytic activity">
    <reaction evidence="5">
        <text>N(6)-carboxybiotinyl-L-lysyl-[protein] + acetyl-CoA = N(6)-biotinyl-L-lysyl-[protein] + malonyl-CoA</text>
        <dbReference type="Rhea" id="RHEA:54728"/>
        <dbReference type="Rhea" id="RHEA-COMP:10505"/>
        <dbReference type="Rhea" id="RHEA-COMP:10506"/>
        <dbReference type="ChEBI" id="CHEBI:57288"/>
        <dbReference type="ChEBI" id="CHEBI:57384"/>
        <dbReference type="ChEBI" id="CHEBI:83144"/>
        <dbReference type="ChEBI" id="CHEBI:83145"/>
        <dbReference type="EC" id="2.1.3.15"/>
    </reaction>
</comment>
<comment type="pathway">
    <text evidence="5">Lipid metabolism; malonyl-CoA biosynthesis; malonyl-CoA from acetyl-CoA: step 1/1.</text>
</comment>
<dbReference type="Proteomes" id="UP000051859">
    <property type="component" value="Unassembled WGS sequence"/>
</dbReference>
<keyword evidence="5" id="KW-0067">ATP-binding</keyword>
<dbReference type="HAMAP" id="MF_01395">
    <property type="entry name" value="AcetylCoA_CT_beta"/>
    <property type="match status" value="1"/>
</dbReference>
<dbReference type="GO" id="GO:0005524">
    <property type="term" value="F:ATP binding"/>
    <property type="evidence" value="ECO:0007669"/>
    <property type="project" value="UniProtKB-KW"/>
</dbReference>
<comment type="caution">
    <text evidence="7">The sequence shown here is derived from an EMBL/GenBank/DDBJ whole genome shotgun (WGS) entry which is preliminary data.</text>
</comment>
<dbReference type="InterPro" id="IPR000438">
    <property type="entry name" value="Acetyl_CoA_COase_Trfase_b_su"/>
</dbReference>
<keyword evidence="5" id="KW-0547">Nucleotide-binding</keyword>
<keyword evidence="3 5" id="KW-0863">Zinc-finger</keyword>
<comment type="similarity">
    <text evidence="5">Belongs to the AccD/PCCB family.</text>
</comment>
<dbReference type="GO" id="GO:0016743">
    <property type="term" value="F:carboxyl- or carbamoyltransferase activity"/>
    <property type="evidence" value="ECO:0007669"/>
    <property type="project" value="UniProtKB-UniRule"/>
</dbReference>
<evidence type="ECO:0000313" key="7">
    <source>
        <dbReference type="EMBL" id="KRN95225.1"/>
    </source>
</evidence>
<dbReference type="PANTHER" id="PTHR42995">
    <property type="entry name" value="ACETYL-COENZYME A CARBOXYLASE CARBOXYL TRANSFERASE SUBUNIT BETA, CHLOROPLASTIC"/>
    <property type="match status" value="1"/>
</dbReference>
<comment type="subunit">
    <text evidence="5">Acetyl-CoA carboxylase is a heterohexamer composed of biotin carboxyl carrier protein (AccB), biotin carboxylase (AccC) and two subunits each of ACCase subunit alpha (AccA) and ACCase subunit beta (AccD).</text>
</comment>
<evidence type="ECO:0000256" key="2">
    <source>
        <dbReference type="ARBA" id="ARBA00022679"/>
    </source>
</evidence>
<keyword evidence="5" id="KW-0479">Metal-binding</keyword>
<comment type="subcellular location">
    <subcellularLocation>
        <location evidence="5">Cytoplasm</location>
    </subcellularLocation>
</comment>
<dbReference type="PROSITE" id="PS50980">
    <property type="entry name" value="COA_CT_NTER"/>
    <property type="match status" value="1"/>
</dbReference>
<organism evidence="7 8">
    <name type="scientific">Pediococcus stilesii</name>
    <dbReference type="NCBI Taxonomy" id="331679"/>
    <lineage>
        <taxon>Bacteria</taxon>
        <taxon>Bacillati</taxon>
        <taxon>Bacillota</taxon>
        <taxon>Bacilli</taxon>
        <taxon>Lactobacillales</taxon>
        <taxon>Lactobacillaceae</taxon>
        <taxon>Pediococcus</taxon>
    </lineage>
</organism>
<evidence type="ECO:0000256" key="3">
    <source>
        <dbReference type="ARBA" id="ARBA00022771"/>
    </source>
</evidence>
<dbReference type="UniPathway" id="UPA00655">
    <property type="reaction ID" value="UER00711"/>
</dbReference>